<evidence type="ECO:0000313" key="6">
    <source>
        <dbReference type="Proteomes" id="UP000215914"/>
    </source>
</evidence>
<keyword evidence="1" id="KW-0175">Coiled coil</keyword>
<dbReference type="EMBL" id="MNCJ02000328">
    <property type="protein sequence ID" value="KAF5774166.1"/>
    <property type="molecule type" value="Genomic_DNA"/>
</dbReference>
<feature type="domain" description="At4g15545-like C-terminal" evidence="3">
    <location>
        <begin position="275"/>
        <end position="340"/>
    </location>
</feature>
<reference evidence="5" key="2">
    <citation type="submission" date="2017-02" db="EMBL/GenBank/DDBJ databases">
        <title>Sunflower complete genome.</title>
        <authorList>
            <person name="Langlade N."/>
            <person name="Munos S."/>
        </authorList>
    </citation>
    <scope>NUCLEOTIDE SEQUENCE [LARGE SCALE GENOMIC DNA]</scope>
    <source>
        <tissue evidence="5">Leaves</tissue>
    </source>
</reference>
<evidence type="ECO:0000256" key="1">
    <source>
        <dbReference type="SAM" id="Coils"/>
    </source>
</evidence>
<dbReference type="GO" id="GO:0010168">
    <property type="term" value="C:ER body"/>
    <property type="evidence" value="ECO:0000318"/>
    <property type="project" value="GO_Central"/>
</dbReference>
<reference evidence="4" key="3">
    <citation type="submission" date="2020-06" db="EMBL/GenBank/DDBJ databases">
        <title>Helianthus annuus Genome sequencing and assembly Release 2.</title>
        <authorList>
            <person name="Gouzy J."/>
            <person name="Langlade N."/>
            <person name="Munos S."/>
        </authorList>
    </citation>
    <scope>NUCLEOTIDE SEQUENCE</scope>
    <source>
        <tissue evidence="4">Leaves</tissue>
    </source>
</reference>
<dbReference type="PANTHER" id="PTHR47383:SF4">
    <property type="entry name" value="WAT1-RELATED PROTEIN"/>
    <property type="match status" value="1"/>
</dbReference>
<dbReference type="InterPro" id="IPR058935">
    <property type="entry name" value="At4g15545-like_C"/>
</dbReference>
<dbReference type="Proteomes" id="UP000215914">
    <property type="component" value="Chromosome 13"/>
</dbReference>
<evidence type="ECO:0000256" key="2">
    <source>
        <dbReference type="SAM" id="MobiDB-lite"/>
    </source>
</evidence>
<organism evidence="5 6">
    <name type="scientific">Helianthus annuus</name>
    <name type="common">Common sunflower</name>
    <dbReference type="NCBI Taxonomy" id="4232"/>
    <lineage>
        <taxon>Eukaryota</taxon>
        <taxon>Viridiplantae</taxon>
        <taxon>Streptophyta</taxon>
        <taxon>Embryophyta</taxon>
        <taxon>Tracheophyta</taxon>
        <taxon>Spermatophyta</taxon>
        <taxon>Magnoliopsida</taxon>
        <taxon>eudicotyledons</taxon>
        <taxon>Gunneridae</taxon>
        <taxon>Pentapetalae</taxon>
        <taxon>asterids</taxon>
        <taxon>campanulids</taxon>
        <taxon>Asterales</taxon>
        <taxon>Asteraceae</taxon>
        <taxon>Asteroideae</taxon>
        <taxon>Heliantheae alliance</taxon>
        <taxon>Heliantheae</taxon>
        <taxon>Helianthus</taxon>
    </lineage>
</organism>
<dbReference type="EMBL" id="CM007902">
    <property type="protein sequence ID" value="OTG02180.1"/>
    <property type="molecule type" value="Genomic_DNA"/>
</dbReference>
<dbReference type="InterPro" id="IPR058936">
    <property type="entry name" value="At4g15545-like"/>
</dbReference>
<dbReference type="OMA" id="DSIRPRI"/>
<feature type="region of interest" description="Disordered" evidence="2">
    <location>
        <begin position="159"/>
        <end position="274"/>
    </location>
</feature>
<reference evidence="4 6" key="1">
    <citation type="journal article" date="2017" name="Nature">
        <title>The sunflower genome provides insights into oil metabolism, flowering and Asterid evolution.</title>
        <authorList>
            <person name="Badouin H."/>
            <person name="Gouzy J."/>
            <person name="Grassa C.J."/>
            <person name="Murat F."/>
            <person name="Staton S.E."/>
            <person name="Cottret L."/>
            <person name="Lelandais-Briere C."/>
            <person name="Owens G.L."/>
            <person name="Carrere S."/>
            <person name="Mayjonade B."/>
            <person name="Legrand L."/>
            <person name="Gill N."/>
            <person name="Kane N.C."/>
            <person name="Bowers J.E."/>
            <person name="Hubner S."/>
            <person name="Bellec A."/>
            <person name="Berard A."/>
            <person name="Berges H."/>
            <person name="Blanchet N."/>
            <person name="Boniface M.C."/>
            <person name="Brunel D."/>
            <person name="Catrice O."/>
            <person name="Chaidir N."/>
            <person name="Claudel C."/>
            <person name="Donnadieu C."/>
            <person name="Faraut T."/>
            <person name="Fievet G."/>
            <person name="Helmstetter N."/>
            <person name="King M."/>
            <person name="Knapp S.J."/>
            <person name="Lai Z."/>
            <person name="Le Paslier M.C."/>
            <person name="Lippi Y."/>
            <person name="Lorenzon L."/>
            <person name="Mandel J.R."/>
            <person name="Marage G."/>
            <person name="Marchand G."/>
            <person name="Marquand E."/>
            <person name="Bret-Mestries E."/>
            <person name="Morien E."/>
            <person name="Nambeesan S."/>
            <person name="Nguyen T."/>
            <person name="Pegot-Espagnet P."/>
            <person name="Pouilly N."/>
            <person name="Raftis F."/>
            <person name="Sallet E."/>
            <person name="Schiex T."/>
            <person name="Thomas J."/>
            <person name="Vandecasteele C."/>
            <person name="Vares D."/>
            <person name="Vear F."/>
            <person name="Vautrin S."/>
            <person name="Crespi M."/>
            <person name="Mangin B."/>
            <person name="Burke J.M."/>
            <person name="Salse J."/>
            <person name="Munos S."/>
            <person name="Vincourt P."/>
            <person name="Rieseberg L.H."/>
            <person name="Langlade N.B."/>
        </authorList>
    </citation>
    <scope>NUCLEOTIDE SEQUENCE [LARGE SCALE GENOMIC DNA]</scope>
    <source>
        <strain evidence="6">cv. SF193</strain>
        <tissue evidence="4">Leaves</tissue>
    </source>
</reference>
<feature type="compositionally biased region" description="Low complexity" evidence="2">
    <location>
        <begin position="256"/>
        <end position="271"/>
    </location>
</feature>
<gene>
    <name evidence="5" type="ORF">HannXRQ_Chr13g0410161</name>
    <name evidence="4" type="ORF">HanXRQr2_Chr13g0597141</name>
</gene>
<dbReference type="PANTHER" id="PTHR47383">
    <property type="entry name" value="OS03G0659800 PROTEIN"/>
    <property type="match status" value="1"/>
</dbReference>
<dbReference type="GO" id="GO:0080119">
    <property type="term" value="P:ER body organization"/>
    <property type="evidence" value="ECO:0000318"/>
    <property type="project" value="GO_Central"/>
</dbReference>
<feature type="compositionally biased region" description="Low complexity" evidence="2">
    <location>
        <begin position="221"/>
        <end position="233"/>
    </location>
</feature>
<keyword evidence="6" id="KW-1185">Reference proteome</keyword>
<feature type="compositionally biased region" description="Low complexity" evidence="2">
    <location>
        <begin position="171"/>
        <end position="185"/>
    </location>
</feature>
<dbReference type="FunCoup" id="A0A251STN5">
    <property type="interactions" value="725"/>
</dbReference>
<protein>
    <recommendedName>
        <fullName evidence="3">At4g15545-like C-terminal domain-containing protein</fullName>
    </recommendedName>
</protein>
<accession>A0A251STN5</accession>
<evidence type="ECO:0000259" key="3">
    <source>
        <dbReference type="Pfam" id="PF25972"/>
    </source>
</evidence>
<evidence type="ECO:0000313" key="4">
    <source>
        <dbReference type="EMBL" id="KAF5774166.1"/>
    </source>
</evidence>
<dbReference type="Gramene" id="mRNA:HanXRQr2_Chr13g0597141">
    <property type="protein sequence ID" value="mRNA:HanXRQr2_Chr13g0597141"/>
    <property type="gene ID" value="HanXRQr2_Chr13g0597141"/>
</dbReference>
<dbReference type="STRING" id="4232.A0A251STN5"/>
<evidence type="ECO:0000313" key="5">
    <source>
        <dbReference type="EMBL" id="OTG02180.1"/>
    </source>
</evidence>
<dbReference type="OrthoDB" id="5599468at2759"/>
<feature type="coiled-coil region" evidence="1">
    <location>
        <begin position="51"/>
        <end position="120"/>
    </location>
</feature>
<dbReference type="AlphaFoldDB" id="A0A251STN5"/>
<name>A0A251STN5_HELAN</name>
<dbReference type="Pfam" id="PF25972">
    <property type="entry name" value="At4g15545_C"/>
    <property type="match status" value="1"/>
</dbReference>
<proteinExistence type="predicted"/>
<sequence>MAGDTPSPATEPPQTTVFDLPPELLSVLPSDPFQQLDVARKITSIALSSRVSALESESSDLRQQLADKEAVISDLYAQIDSLDSSVSQNLHKLSVINQEKESLLKENASLLETVNKLKRDVAKLESFRKTLMRSLQDEDGSTAADPTVVAGNLQSQASLSSQTYSGEYDESASSIRSQSSDIGNSYNDEPAKDASRPRISPSLLLASETNTPRLTPPGSPPTLSASASPTRTPKPVSPRRHSIAVSSARGGVDGRSSVFSSTSSSPYGSMSGRTRVDGKEFFRQVRSRLSYEQFASFLANVKELNSQKQSKEETLRKADEIFGPDNKDLYTIFEGLITRNFS</sequence>
<dbReference type="InParanoid" id="A0A251STN5"/>